<feature type="region of interest" description="Disordered" evidence="1">
    <location>
        <begin position="168"/>
        <end position="201"/>
    </location>
</feature>
<accession>A0A507QZH3</accession>
<feature type="compositionally biased region" description="Low complexity" evidence="1">
    <location>
        <begin position="91"/>
        <end position="101"/>
    </location>
</feature>
<sequence length="404" mass="44768">MFRRKEKVADPNARFYSAQPADPVPEIRFVRSDTHTVEELTLPVHPDDDVGHNRDYNYDTGRSRNRRGSDSGSRRPSISSSSRKALRLFTRSRSPSDSSAPPTSPRWEHGLSQLLHLDRPSSRHSNASSTSVNIPTGLPEVSGDIGDKQERESQWEQRATMLVQQNPQFKNSHTDFDALGSECRRPRSRASSRGSISNQEGDVSMKLLGSVDLGSLFSNGEGENRSTYKRLSDSTKLEVELEKSTQMFAKLADPHGENNALSQVLYGLALRHGWGCTQDPEKAVIYLSAAASNSAAIESEALRAGIKKGGAAKGELVLAIFELANCFRNGWGINKDPVAARQYYETAANLGDTDAMNEAAWCYLEGFGGKKDKYTAAKYYRLAEENGNKTLGNSWIWKEKYNPQ</sequence>
<feature type="compositionally biased region" description="Basic and acidic residues" evidence="1">
    <location>
        <begin position="145"/>
        <end position="155"/>
    </location>
</feature>
<proteinExistence type="predicted"/>
<name>A0A507QZH3_MONPU</name>
<comment type="caution">
    <text evidence="2">The sequence shown here is derived from an EMBL/GenBank/DDBJ whole genome shotgun (WGS) entry which is preliminary data.</text>
</comment>
<evidence type="ECO:0008006" key="4">
    <source>
        <dbReference type="Google" id="ProtNLM"/>
    </source>
</evidence>
<reference evidence="2 3" key="1">
    <citation type="submission" date="2019-06" db="EMBL/GenBank/DDBJ databases">
        <title>Wine fermentation using esterase from Monascus purpureus.</title>
        <authorList>
            <person name="Geng C."/>
            <person name="Zhang Y."/>
        </authorList>
    </citation>
    <scope>NUCLEOTIDE SEQUENCE [LARGE SCALE GENOMIC DNA]</scope>
    <source>
        <strain evidence="2">HQ1</strain>
    </source>
</reference>
<feature type="compositionally biased region" description="Polar residues" evidence="1">
    <location>
        <begin position="123"/>
        <end position="134"/>
    </location>
</feature>
<dbReference type="SMART" id="SM00671">
    <property type="entry name" value="SEL1"/>
    <property type="match status" value="3"/>
</dbReference>
<dbReference type="PANTHER" id="PTHR43628:SF1">
    <property type="entry name" value="CHITIN SYNTHASE REGULATORY FACTOR 2-RELATED"/>
    <property type="match status" value="1"/>
</dbReference>
<dbReference type="GO" id="GO:0010972">
    <property type="term" value="P:negative regulation of G2/M transition of mitotic cell cycle"/>
    <property type="evidence" value="ECO:0007669"/>
    <property type="project" value="TreeGrafter"/>
</dbReference>
<dbReference type="PANTHER" id="PTHR43628">
    <property type="entry name" value="ACTIVATOR OF C KINASE PROTEIN 1-RELATED"/>
    <property type="match status" value="1"/>
</dbReference>
<feature type="region of interest" description="Disordered" evidence="1">
    <location>
        <begin position="39"/>
        <end position="155"/>
    </location>
</feature>
<dbReference type="EMBL" id="VIFY01000019">
    <property type="protein sequence ID" value="TQB75483.1"/>
    <property type="molecule type" value="Genomic_DNA"/>
</dbReference>
<protein>
    <recommendedName>
        <fullName evidence="4">HCP-like protein</fullName>
    </recommendedName>
</protein>
<evidence type="ECO:0000313" key="2">
    <source>
        <dbReference type="EMBL" id="TQB75483.1"/>
    </source>
</evidence>
<dbReference type="Gene3D" id="1.25.40.10">
    <property type="entry name" value="Tetratricopeptide repeat domain"/>
    <property type="match status" value="1"/>
</dbReference>
<keyword evidence="3" id="KW-1185">Reference proteome</keyword>
<dbReference type="Proteomes" id="UP000319663">
    <property type="component" value="Unassembled WGS sequence"/>
</dbReference>
<dbReference type="AlphaFoldDB" id="A0A507QZH3"/>
<organism evidence="2 3">
    <name type="scientific">Monascus purpureus</name>
    <name type="common">Red mold</name>
    <name type="synonym">Monascus anka</name>
    <dbReference type="NCBI Taxonomy" id="5098"/>
    <lineage>
        <taxon>Eukaryota</taxon>
        <taxon>Fungi</taxon>
        <taxon>Dikarya</taxon>
        <taxon>Ascomycota</taxon>
        <taxon>Pezizomycotina</taxon>
        <taxon>Eurotiomycetes</taxon>
        <taxon>Eurotiomycetidae</taxon>
        <taxon>Eurotiales</taxon>
        <taxon>Aspergillaceae</taxon>
        <taxon>Monascus</taxon>
    </lineage>
</organism>
<feature type="compositionally biased region" description="Basic and acidic residues" evidence="1">
    <location>
        <begin position="45"/>
        <end position="57"/>
    </location>
</feature>
<feature type="compositionally biased region" description="Low complexity" evidence="1">
    <location>
        <begin position="74"/>
        <end position="83"/>
    </location>
</feature>
<evidence type="ECO:0000256" key="1">
    <source>
        <dbReference type="SAM" id="MobiDB-lite"/>
    </source>
</evidence>
<gene>
    <name evidence="2" type="ORF">MPDQ_002776</name>
</gene>
<feature type="region of interest" description="Disordered" evidence="1">
    <location>
        <begin position="1"/>
        <end position="23"/>
    </location>
</feature>
<dbReference type="STRING" id="5098.A0A507QZH3"/>
<evidence type="ECO:0000313" key="3">
    <source>
        <dbReference type="Proteomes" id="UP000319663"/>
    </source>
</evidence>
<dbReference type="SUPFAM" id="SSF81901">
    <property type="entry name" value="HCP-like"/>
    <property type="match status" value="1"/>
</dbReference>
<dbReference type="GO" id="GO:0032153">
    <property type="term" value="C:cell division site"/>
    <property type="evidence" value="ECO:0007669"/>
    <property type="project" value="TreeGrafter"/>
</dbReference>
<dbReference type="InterPro" id="IPR011990">
    <property type="entry name" value="TPR-like_helical_dom_sf"/>
</dbReference>
<dbReference type="InterPro" id="IPR052945">
    <property type="entry name" value="Mitotic_Regulator"/>
</dbReference>
<dbReference type="InterPro" id="IPR006597">
    <property type="entry name" value="Sel1-like"/>
</dbReference>
<dbReference type="Pfam" id="PF08238">
    <property type="entry name" value="Sel1"/>
    <property type="match status" value="3"/>
</dbReference>